<dbReference type="Proteomes" id="UP000294847">
    <property type="component" value="Chromosome 3"/>
</dbReference>
<name>A0A4P7N7R2_PYROR</name>
<reference evidence="2 3" key="1">
    <citation type="journal article" date="2019" name="Mol. Biol. Evol.">
        <title>Blast fungal genomes show frequent chromosomal changes, gene gains and losses, and effector gene turnover.</title>
        <authorList>
            <person name="Gomez Luciano L.B."/>
            <person name="Jason Tsai I."/>
            <person name="Chuma I."/>
            <person name="Tosa Y."/>
            <person name="Chen Y.H."/>
            <person name="Li J.Y."/>
            <person name="Li M.Y."/>
            <person name="Jade Lu M.Y."/>
            <person name="Nakayashiki H."/>
            <person name="Li W.H."/>
        </authorList>
    </citation>
    <scope>NUCLEOTIDE SEQUENCE [LARGE SCALE GENOMIC DNA]</scope>
    <source>
        <strain evidence="2">MZ5-1-6</strain>
    </source>
</reference>
<dbReference type="AlphaFoldDB" id="A0A4P7N7R2"/>
<evidence type="ECO:0000313" key="3">
    <source>
        <dbReference type="Proteomes" id="UP000294847"/>
    </source>
</evidence>
<gene>
    <name evidence="2" type="ORF">PoMZ_03456</name>
</gene>
<sequence>MFLAPTRDATVLLLSMPVLADHSVALVRGGCVSRSTCAPRILNAPIHGFAFAVTGSEY</sequence>
<proteinExistence type="predicted"/>
<feature type="signal peptide" evidence="1">
    <location>
        <begin position="1"/>
        <end position="20"/>
    </location>
</feature>
<protein>
    <submittedName>
        <fullName evidence="2">Uncharacterized protein</fullName>
    </submittedName>
</protein>
<organism evidence="2 3">
    <name type="scientific">Pyricularia oryzae</name>
    <name type="common">Rice blast fungus</name>
    <name type="synonym">Magnaporthe oryzae</name>
    <dbReference type="NCBI Taxonomy" id="318829"/>
    <lineage>
        <taxon>Eukaryota</taxon>
        <taxon>Fungi</taxon>
        <taxon>Dikarya</taxon>
        <taxon>Ascomycota</taxon>
        <taxon>Pezizomycotina</taxon>
        <taxon>Sordariomycetes</taxon>
        <taxon>Sordariomycetidae</taxon>
        <taxon>Magnaporthales</taxon>
        <taxon>Pyriculariaceae</taxon>
        <taxon>Pyricularia</taxon>
    </lineage>
</organism>
<evidence type="ECO:0000256" key="1">
    <source>
        <dbReference type="SAM" id="SignalP"/>
    </source>
</evidence>
<accession>A0A4P7N7R2</accession>
<feature type="chain" id="PRO_5020933990" evidence="1">
    <location>
        <begin position="21"/>
        <end position="58"/>
    </location>
</feature>
<keyword evidence="1" id="KW-0732">Signal</keyword>
<dbReference type="EMBL" id="CP034206">
    <property type="protein sequence ID" value="QBZ58503.1"/>
    <property type="molecule type" value="Genomic_DNA"/>
</dbReference>
<evidence type="ECO:0000313" key="2">
    <source>
        <dbReference type="EMBL" id="QBZ58503.1"/>
    </source>
</evidence>